<comment type="caution">
    <text evidence="3">The sequence shown here is derived from an EMBL/GenBank/DDBJ whole genome shotgun (WGS) entry which is preliminary data.</text>
</comment>
<organism evidence="3 4">
    <name type="scientific">Capronia coronata CBS 617.96</name>
    <dbReference type="NCBI Taxonomy" id="1182541"/>
    <lineage>
        <taxon>Eukaryota</taxon>
        <taxon>Fungi</taxon>
        <taxon>Dikarya</taxon>
        <taxon>Ascomycota</taxon>
        <taxon>Pezizomycotina</taxon>
        <taxon>Eurotiomycetes</taxon>
        <taxon>Chaetothyriomycetidae</taxon>
        <taxon>Chaetothyriales</taxon>
        <taxon>Herpotrichiellaceae</taxon>
        <taxon>Capronia</taxon>
    </lineage>
</organism>
<reference evidence="3 4" key="1">
    <citation type="submission" date="2013-03" db="EMBL/GenBank/DDBJ databases">
        <title>The Genome Sequence of Capronia coronata CBS 617.96.</title>
        <authorList>
            <consortium name="The Broad Institute Genomics Platform"/>
            <person name="Cuomo C."/>
            <person name="de Hoog S."/>
            <person name="Gorbushina A."/>
            <person name="Walker B."/>
            <person name="Young S.K."/>
            <person name="Zeng Q."/>
            <person name="Gargeya S."/>
            <person name="Fitzgerald M."/>
            <person name="Haas B."/>
            <person name="Abouelleil A."/>
            <person name="Allen A.W."/>
            <person name="Alvarado L."/>
            <person name="Arachchi H.M."/>
            <person name="Berlin A.M."/>
            <person name="Chapman S.B."/>
            <person name="Gainer-Dewar J."/>
            <person name="Goldberg J."/>
            <person name="Griggs A."/>
            <person name="Gujja S."/>
            <person name="Hansen M."/>
            <person name="Howarth C."/>
            <person name="Imamovic A."/>
            <person name="Ireland A."/>
            <person name="Larimer J."/>
            <person name="McCowan C."/>
            <person name="Murphy C."/>
            <person name="Pearson M."/>
            <person name="Poon T.W."/>
            <person name="Priest M."/>
            <person name="Roberts A."/>
            <person name="Saif S."/>
            <person name="Shea T."/>
            <person name="Sisk P."/>
            <person name="Sykes S."/>
            <person name="Wortman J."/>
            <person name="Nusbaum C."/>
            <person name="Birren B."/>
        </authorList>
    </citation>
    <scope>NUCLEOTIDE SEQUENCE [LARGE SCALE GENOMIC DNA]</scope>
    <source>
        <strain evidence="3 4">CBS 617.96</strain>
    </source>
</reference>
<keyword evidence="4" id="KW-1185">Reference proteome</keyword>
<dbReference type="Pfam" id="PF12937">
    <property type="entry name" value="F-box-like"/>
    <property type="match status" value="1"/>
</dbReference>
<feature type="domain" description="F-box" evidence="2">
    <location>
        <begin position="1"/>
        <end position="55"/>
    </location>
</feature>
<feature type="compositionally biased region" description="Acidic residues" evidence="1">
    <location>
        <begin position="435"/>
        <end position="463"/>
    </location>
</feature>
<gene>
    <name evidence="3" type="ORF">A1O1_00442</name>
</gene>
<dbReference type="CDD" id="cd09917">
    <property type="entry name" value="F-box_SF"/>
    <property type="match status" value="1"/>
</dbReference>
<dbReference type="STRING" id="1182541.W9YQZ1"/>
<evidence type="ECO:0000313" key="3">
    <source>
        <dbReference type="EMBL" id="EXJ95322.1"/>
    </source>
</evidence>
<dbReference type="HOGENOM" id="CLU_586642_0_0_1"/>
<sequence>MDGCPDEVLLKICNRLDFKDVANLRRVNKHLAEVGAEALVKRVRFHCSQESLERLHAIANHDVFNKYVDTVVFEGNILANVGCIHTYTAHYKLDHHNNDRPQPPGKNATARERRLYERNVAKFNHDMMVKYERYRNFYDRQQKVLKSTAYDDLISPSIPCFPRLENIVLSTIGRCKHVLSKRFLEMFAVDCAMPPESDTKYTKEQLKHLLFPRGEPLTTLRSLEVNVVSPKFFAGYLPRDLMCQAFQNLKIINLNFRLEKDDRYDLEYLTADSCYKGLNEGHLRAALAAAEGLQDLTINFDDFGFFGACTDIKHVLGDHSWPNLDTLDLDCMSATEDNLLSMLKRQPALRSLKLGFITLEEGRWPTATLQMRRDLKLTKFAAHGFLEDPDQMYPMHFIDAEAYLVDFTHSTLDAALDVYVTDSFDESDDYHPLEDTEFADPEDVREEYGPFDDSEFSDMDCSD</sequence>
<dbReference type="GeneID" id="19155350"/>
<evidence type="ECO:0000259" key="2">
    <source>
        <dbReference type="PROSITE" id="PS50181"/>
    </source>
</evidence>
<dbReference type="RefSeq" id="XP_007719551.1">
    <property type="nucleotide sequence ID" value="XM_007721361.1"/>
</dbReference>
<dbReference type="SUPFAM" id="SSF81383">
    <property type="entry name" value="F-box domain"/>
    <property type="match status" value="1"/>
</dbReference>
<protein>
    <recommendedName>
        <fullName evidence="2">F-box domain-containing protein</fullName>
    </recommendedName>
</protein>
<dbReference type="InterPro" id="IPR036047">
    <property type="entry name" value="F-box-like_dom_sf"/>
</dbReference>
<feature type="region of interest" description="Disordered" evidence="1">
    <location>
        <begin position="428"/>
        <end position="463"/>
    </location>
</feature>
<proteinExistence type="predicted"/>
<dbReference type="OrthoDB" id="5422579at2759"/>
<evidence type="ECO:0000256" key="1">
    <source>
        <dbReference type="SAM" id="MobiDB-lite"/>
    </source>
</evidence>
<name>W9YQZ1_9EURO</name>
<dbReference type="InterPro" id="IPR032675">
    <property type="entry name" value="LRR_dom_sf"/>
</dbReference>
<dbReference type="PROSITE" id="PS50181">
    <property type="entry name" value="FBOX"/>
    <property type="match status" value="1"/>
</dbReference>
<evidence type="ECO:0000313" key="4">
    <source>
        <dbReference type="Proteomes" id="UP000019484"/>
    </source>
</evidence>
<accession>W9YQZ1</accession>
<dbReference type="Proteomes" id="UP000019484">
    <property type="component" value="Unassembled WGS sequence"/>
</dbReference>
<dbReference type="AlphaFoldDB" id="W9YQZ1"/>
<dbReference type="eggNOG" id="ENOG502SX0G">
    <property type="taxonomic scope" value="Eukaryota"/>
</dbReference>
<dbReference type="Gene3D" id="3.80.10.10">
    <property type="entry name" value="Ribonuclease Inhibitor"/>
    <property type="match status" value="1"/>
</dbReference>
<dbReference type="EMBL" id="AMWN01000001">
    <property type="protein sequence ID" value="EXJ95322.1"/>
    <property type="molecule type" value="Genomic_DNA"/>
</dbReference>
<dbReference type="InterPro" id="IPR001810">
    <property type="entry name" value="F-box_dom"/>
</dbReference>